<dbReference type="EMBL" id="CAKKNE010000004">
    <property type="protein sequence ID" value="CAH0373327.1"/>
    <property type="molecule type" value="Genomic_DNA"/>
</dbReference>
<dbReference type="PANTHER" id="PTHR24114:SF2">
    <property type="entry name" value="F-BOX DOMAIN-CONTAINING PROTEIN-RELATED"/>
    <property type="match status" value="1"/>
</dbReference>
<dbReference type="OrthoDB" id="120976at2759"/>
<feature type="compositionally biased region" description="Pro residues" evidence="1">
    <location>
        <begin position="489"/>
        <end position="499"/>
    </location>
</feature>
<reference evidence="3" key="1">
    <citation type="submission" date="2021-11" db="EMBL/GenBank/DDBJ databases">
        <authorList>
            <consortium name="Genoscope - CEA"/>
            <person name="William W."/>
        </authorList>
    </citation>
    <scope>NUCLEOTIDE SEQUENCE</scope>
</reference>
<dbReference type="SMART" id="SM00456">
    <property type="entry name" value="WW"/>
    <property type="match status" value="1"/>
</dbReference>
<dbReference type="PROSITE" id="PS01159">
    <property type="entry name" value="WW_DOMAIN_1"/>
    <property type="match status" value="1"/>
</dbReference>
<comment type="caution">
    <text evidence="3">The sequence shown here is derived from an EMBL/GenBank/DDBJ whole genome shotgun (WGS) entry which is preliminary data.</text>
</comment>
<dbReference type="InterPro" id="IPR001202">
    <property type="entry name" value="WW_dom"/>
</dbReference>
<gene>
    <name evidence="3" type="ORF">PECAL_4P05140</name>
</gene>
<feature type="compositionally biased region" description="Polar residues" evidence="1">
    <location>
        <begin position="10"/>
        <end position="20"/>
    </location>
</feature>
<feature type="region of interest" description="Disordered" evidence="1">
    <location>
        <begin position="1112"/>
        <end position="1144"/>
    </location>
</feature>
<dbReference type="Proteomes" id="UP000789595">
    <property type="component" value="Unassembled WGS sequence"/>
</dbReference>
<dbReference type="SMART" id="SM00368">
    <property type="entry name" value="LRR_RI"/>
    <property type="match status" value="5"/>
</dbReference>
<sequence>MAQDMAFSPDPSQHNFTSSEYVADGAVADDQVQPYDSTQDAQKWYDDNVNEDAQQKAERLNRLRLQLERAAAREGTSTGAILERLEEYAPVRAVWTEYFDEENTPFYVNEATGETRWQLPRPEELGLELALDALLCDDPKLKEEKLAELAKKKAIDDESSLMTGEDYSLEDQETPEEREAREARELEERIAWEESERLRIEQERIDDEHFRRGQAEAKQASVSLLARNFYFSIKDEACTKRVQDWLTEKRDAHEAQQREMYRTIKAELKVCPAPKPINEFAEALAAAARADEGEEGANKAVDTYEKTEEASAARKLKMTEALAKRVKKRREDRLALWADDGDRDDDDEACASNRLAVVLEEVKGRGADFRHLREVRLVDCLITDQKLAVLVESLGQGCVSVLALGGNQITNIGARTLGEALQALAPLRELHLNGNHIADPGVEFLCKGLFGHLTAAEKKEQLRKAKRLQRMASAKAKRLNVKGKSNSLTPPPVAKPQPPSRLAVLDLCSNPVSPEGARALAESLTLERCRLTTLRLGGVPKTLDCFKPTEEGNRARKVNQIVIGDAGAIMLCGALLLSPAVLEAKGHSGLETLCLSRCGIGQAGARALAAMLYCEPSLTSLDISGNALEGKGVGRSFKERPLASRVLKRGLAEPPSAPLQDLDRSSGLACLGRALEATSSLKRVLHDDVDTASYFDKCLALDPPADWSRRRRLGVDACATREWLLSCFKAEGMALPSPGARETALAMENDMTEEPSPVELPIEEKSSLSSGATTRRASQFFRHGSLLTDGSVDTVRTAASPMRSSQLGRVDEERLVYEPSSFHERGELTDENWQKMRRREDREFRLSQGLPASPAKKTSVKRRTSYDQYRSTSSRTPSQILSSLEPVSLQSSLIAFDYGDELFVEGEIDDSNAACAAWQSLDDACSDVWPLSYLESLVPTPVGDDVLNVFHTLRSAPDDVPLGVLFPGADVLAERSGVPSQARWDALWRCSRCLEVLGREREIRADASRAVLDASQKIVEKSIDQRLKRRSDFWQHQEAVDASYEAACAALRRREAVAAQCAKDLDEKKDALTQLLQDCRVDRNNARDLAKSQAKSAKKAALASQQAATALRKAMKKAKADKEQKRAEGRETIHDEQAQARGETDARVLEALRVSDEASEYAGKTEDLRLRALERVTVAETCFQRTYLELLRLKADHAAAAADVRDWRFVLMDFDRAETCRVIERCIDDEPYGDQQRKDEAFHAACEEDATRSEDATVRAFDLAERLKTASETRKEQQCYDEHLAEGPCGSTAMDDAVVDARRKRDAADASLAAADAKRRLLVRLNPFASKQLAAELNANVIAATQWRKACWQRCGDALKDASGFKASMRDGNLTPRRRAQNDVSVKAKHPSSETLVTAYNAVTVRAVRAIEFEQREEQRVRDEAIRLREEQRRDRNDQLAQLAKVDPRQAGHMIVQRIRAMRDGGLPVDKDDLDDLRALRQSKARAISASRRVGVSSLCCWDSYLAHDAGGGFLFEFEAPRRREGSTPGQADASTLQAGQGFKGRRL</sequence>
<feature type="compositionally biased region" description="Basic and acidic residues" evidence="1">
    <location>
        <begin position="1118"/>
        <end position="1144"/>
    </location>
</feature>
<dbReference type="Pfam" id="PF00397">
    <property type="entry name" value="WW"/>
    <property type="match status" value="1"/>
</dbReference>
<keyword evidence="4" id="KW-1185">Reference proteome</keyword>
<dbReference type="Gene3D" id="2.20.70.10">
    <property type="match status" value="1"/>
</dbReference>
<evidence type="ECO:0000313" key="3">
    <source>
        <dbReference type="EMBL" id="CAH0373327.1"/>
    </source>
</evidence>
<feature type="compositionally biased region" description="Polar residues" evidence="1">
    <location>
        <begin position="866"/>
        <end position="877"/>
    </location>
</feature>
<dbReference type="InterPro" id="IPR001611">
    <property type="entry name" value="Leu-rich_rpt"/>
</dbReference>
<dbReference type="InterPro" id="IPR036020">
    <property type="entry name" value="WW_dom_sf"/>
</dbReference>
<dbReference type="Gene3D" id="3.80.10.10">
    <property type="entry name" value="Ribonuclease Inhibitor"/>
    <property type="match status" value="2"/>
</dbReference>
<proteinExistence type="predicted"/>
<dbReference type="InterPro" id="IPR052394">
    <property type="entry name" value="LRR-containing"/>
</dbReference>
<organism evidence="3 4">
    <name type="scientific">Pelagomonas calceolata</name>
    <dbReference type="NCBI Taxonomy" id="35677"/>
    <lineage>
        <taxon>Eukaryota</taxon>
        <taxon>Sar</taxon>
        <taxon>Stramenopiles</taxon>
        <taxon>Ochrophyta</taxon>
        <taxon>Pelagophyceae</taxon>
        <taxon>Pelagomonadales</taxon>
        <taxon>Pelagomonadaceae</taxon>
        <taxon>Pelagomonas</taxon>
    </lineage>
</organism>
<feature type="region of interest" description="Disordered" evidence="1">
    <location>
        <begin position="1"/>
        <end position="37"/>
    </location>
</feature>
<accession>A0A8J2WYB4</accession>
<dbReference type="PANTHER" id="PTHR24114">
    <property type="entry name" value="LEUCINE RICH REPEAT FAMILY PROTEIN"/>
    <property type="match status" value="1"/>
</dbReference>
<feature type="domain" description="WW" evidence="2">
    <location>
        <begin position="89"/>
        <end position="122"/>
    </location>
</feature>
<dbReference type="SUPFAM" id="SSF51045">
    <property type="entry name" value="WW domain"/>
    <property type="match status" value="1"/>
</dbReference>
<feature type="compositionally biased region" description="Polar residues" evidence="1">
    <location>
        <begin position="1528"/>
        <end position="1539"/>
    </location>
</feature>
<dbReference type="PROSITE" id="PS50020">
    <property type="entry name" value="WW_DOMAIN_2"/>
    <property type="match status" value="1"/>
</dbReference>
<dbReference type="Pfam" id="PF13516">
    <property type="entry name" value="LRR_6"/>
    <property type="match status" value="2"/>
</dbReference>
<evidence type="ECO:0000256" key="1">
    <source>
        <dbReference type="SAM" id="MobiDB-lite"/>
    </source>
</evidence>
<name>A0A8J2WYB4_9STRA</name>
<dbReference type="InterPro" id="IPR032675">
    <property type="entry name" value="LRR_dom_sf"/>
</dbReference>
<dbReference type="CDD" id="cd00201">
    <property type="entry name" value="WW"/>
    <property type="match status" value="1"/>
</dbReference>
<evidence type="ECO:0000259" key="2">
    <source>
        <dbReference type="PROSITE" id="PS50020"/>
    </source>
</evidence>
<feature type="region of interest" description="Disordered" evidence="1">
    <location>
        <begin position="1523"/>
        <end position="1548"/>
    </location>
</feature>
<protein>
    <recommendedName>
        <fullName evidence="2">WW domain-containing protein</fullName>
    </recommendedName>
</protein>
<feature type="region of interest" description="Disordered" evidence="1">
    <location>
        <begin position="844"/>
        <end position="877"/>
    </location>
</feature>
<feature type="region of interest" description="Disordered" evidence="1">
    <location>
        <begin position="479"/>
        <end position="499"/>
    </location>
</feature>
<evidence type="ECO:0000313" key="4">
    <source>
        <dbReference type="Proteomes" id="UP000789595"/>
    </source>
</evidence>
<feature type="compositionally biased region" description="Basic and acidic residues" evidence="1">
    <location>
        <begin position="175"/>
        <end position="184"/>
    </location>
</feature>
<feature type="region of interest" description="Disordered" evidence="1">
    <location>
        <begin position="161"/>
        <end position="184"/>
    </location>
</feature>
<dbReference type="SUPFAM" id="SSF52047">
    <property type="entry name" value="RNI-like"/>
    <property type="match status" value="1"/>
</dbReference>
<feature type="region of interest" description="Disordered" evidence="1">
    <location>
        <begin position="753"/>
        <end position="774"/>
    </location>
</feature>